<evidence type="ECO:0000259" key="2">
    <source>
        <dbReference type="Pfam" id="PF00144"/>
    </source>
</evidence>
<dbReference type="Gene3D" id="3.40.710.10">
    <property type="entry name" value="DD-peptidase/beta-lactamase superfamily"/>
    <property type="match status" value="1"/>
</dbReference>
<protein>
    <submittedName>
        <fullName evidence="3">Penicillin binding protein PBP4B</fullName>
    </submittedName>
</protein>
<accession>A0ABS8LYH1</accession>
<dbReference type="Pfam" id="PF00144">
    <property type="entry name" value="Beta-lactamase"/>
    <property type="match status" value="1"/>
</dbReference>
<organism evidence="3 4">
    <name type="scientific">Flavobacterium lipolyticum</name>
    <dbReference type="NCBI Taxonomy" id="2893754"/>
    <lineage>
        <taxon>Bacteria</taxon>
        <taxon>Pseudomonadati</taxon>
        <taxon>Bacteroidota</taxon>
        <taxon>Flavobacteriia</taxon>
        <taxon>Flavobacteriales</taxon>
        <taxon>Flavobacteriaceae</taxon>
        <taxon>Flavobacterium</taxon>
    </lineage>
</organism>
<keyword evidence="4" id="KW-1185">Reference proteome</keyword>
<name>A0ABS8LYH1_9FLAO</name>
<dbReference type="PANTHER" id="PTHR43283:SF11">
    <property type="entry name" value="BETA-LACTAMASE-RELATED DOMAIN-CONTAINING PROTEIN"/>
    <property type="match status" value="1"/>
</dbReference>
<comment type="caution">
    <text evidence="3">The sequence shown here is derived from an EMBL/GenBank/DDBJ whole genome shotgun (WGS) entry which is preliminary data.</text>
</comment>
<sequence length="405" mass="45679">MKSENNSYPLEWIEKIDRQIIFSINNGLPGTVFTAIKNEERIFQKSYGNQRIYNEKELMPNPQPMKVDTIFDMASLTKIFSTTFSYMKLIDDRILSIEDKVNKYLPEFTGGDKDQITIKQVLHHNSGLPSSFHFYDPDYDPDFYSQSRERTIELLPLVPLLNKPGTVTLYSDIGFALLGIIIEKVTGMRQDEFVKKQIYQPLGLKNTGYILDSTGLVQDRFEATERCGNTRDGMVSFPNIRTKTIQGEVHDEFAYYSMGQVSGHAGLFSTADDLSVLCQLILNGGKYGAFELCSQQTVDLFLNTLNIDKTYALGFQVPTDLCHLIYGLLLPQAGHAFGHTGWVGNCFVIDFHHNSIVIILTNKKHTPVIPTAYRDRFEGDLLPVAGYGGTIQLFYGGLVSETVKN</sequence>
<feature type="domain" description="Beta-lactamase-related" evidence="2">
    <location>
        <begin position="26"/>
        <end position="367"/>
    </location>
</feature>
<dbReference type="Proteomes" id="UP001430700">
    <property type="component" value="Unassembled WGS sequence"/>
</dbReference>
<dbReference type="InterPro" id="IPR012338">
    <property type="entry name" value="Beta-lactam/transpept-like"/>
</dbReference>
<dbReference type="NCBIfam" id="NF002968">
    <property type="entry name" value="PRK03642.1"/>
    <property type="match status" value="1"/>
</dbReference>
<evidence type="ECO:0000313" key="3">
    <source>
        <dbReference type="EMBL" id="MCC9017639.1"/>
    </source>
</evidence>
<dbReference type="InterPro" id="IPR050789">
    <property type="entry name" value="Diverse_Enzym_Activities"/>
</dbReference>
<evidence type="ECO:0000313" key="4">
    <source>
        <dbReference type="Proteomes" id="UP001430700"/>
    </source>
</evidence>
<evidence type="ECO:0000256" key="1">
    <source>
        <dbReference type="ARBA" id="ARBA00022801"/>
    </source>
</evidence>
<dbReference type="InterPro" id="IPR001466">
    <property type="entry name" value="Beta-lactam-related"/>
</dbReference>
<proteinExistence type="predicted"/>
<gene>
    <name evidence="3" type="primary">pbp4b</name>
    <name evidence="3" type="ORF">LNQ34_07635</name>
</gene>
<dbReference type="RefSeq" id="WP_229999114.1">
    <property type="nucleotide sequence ID" value="NZ_JAJJMN010000001.1"/>
</dbReference>
<dbReference type="PANTHER" id="PTHR43283">
    <property type="entry name" value="BETA-LACTAMASE-RELATED"/>
    <property type="match status" value="1"/>
</dbReference>
<dbReference type="SUPFAM" id="SSF56601">
    <property type="entry name" value="beta-lactamase/transpeptidase-like"/>
    <property type="match status" value="1"/>
</dbReference>
<reference evidence="3" key="1">
    <citation type="submission" date="2021-11" db="EMBL/GenBank/DDBJ databases">
        <title>Description of novel Flavobacterium species.</title>
        <authorList>
            <person name="Saticioglu I.B."/>
            <person name="Ay H."/>
            <person name="Altun S."/>
            <person name="Duman M."/>
        </authorList>
    </citation>
    <scope>NUCLEOTIDE SEQUENCE</scope>
    <source>
        <strain evidence="3">F-126</strain>
    </source>
</reference>
<keyword evidence="1" id="KW-0378">Hydrolase</keyword>
<dbReference type="EMBL" id="JAJJMN010000001">
    <property type="protein sequence ID" value="MCC9017639.1"/>
    <property type="molecule type" value="Genomic_DNA"/>
</dbReference>